<protein>
    <submittedName>
        <fullName evidence="1">Ornithine cyclodeaminase</fullName>
    </submittedName>
</protein>
<dbReference type="Gene3D" id="3.40.50.720">
    <property type="entry name" value="NAD(P)-binding Rossmann-like Domain"/>
    <property type="match status" value="1"/>
</dbReference>
<dbReference type="InterPro" id="IPR023401">
    <property type="entry name" value="ODC_N"/>
</dbReference>
<dbReference type="AlphaFoldDB" id="A0A919RRN9"/>
<dbReference type="Proteomes" id="UP000606172">
    <property type="component" value="Unassembled WGS sequence"/>
</dbReference>
<dbReference type="PANTHER" id="PTHR13812:SF19">
    <property type="entry name" value="KETIMINE REDUCTASE MU-CRYSTALLIN"/>
    <property type="match status" value="1"/>
</dbReference>
<dbReference type="PIRSF" id="PIRSF001439">
    <property type="entry name" value="CryM"/>
    <property type="match status" value="1"/>
</dbReference>
<dbReference type="PANTHER" id="PTHR13812">
    <property type="entry name" value="KETIMINE REDUCTASE MU-CRYSTALLIN"/>
    <property type="match status" value="1"/>
</dbReference>
<sequence length="319" mass="32784">MRLLTASDVYALLDPDAAIATQRAAFTALATGDAWQPDKIGGGPDGARSTVFCYAARLDAATGPVSKFGSVNPGNSALGLPSIHAVLVALHPETGAPVAVLDGGAVTTLRTSAASAVAVAELARPGATRLAVLGTGIQGRAHVRAISRVLPLRDVTMWSPVPEEREQAARELAADGYPVRAVADVAGAVAEADVVVCATLATEPILPPELLRPGATVVSIGSFEEHRREIGTDLLAASAAVVVDHVSTARAHAGPVVAARRPMELLALGDVLTGRATARRHPDDLVTYLSVGLGVQDAAAAWHVVERAEVLCAGWEVAW</sequence>
<dbReference type="GO" id="GO:0042562">
    <property type="term" value="F:hormone binding"/>
    <property type="evidence" value="ECO:0007669"/>
    <property type="project" value="TreeGrafter"/>
</dbReference>
<comment type="caution">
    <text evidence="1">The sequence shown here is derived from an EMBL/GenBank/DDBJ whole genome shotgun (WGS) entry which is preliminary data.</text>
</comment>
<dbReference type="InterPro" id="IPR003462">
    <property type="entry name" value="ODC_Mu_crystall"/>
</dbReference>
<dbReference type="InterPro" id="IPR036291">
    <property type="entry name" value="NAD(P)-bd_dom_sf"/>
</dbReference>
<reference evidence="1" key="1">
    <citation type="submission" date="2021-01" db="EMBL/GenBank/DDBJ databases">
        <title>Whole genome shotgun sequence of Sinosporangium siamense NBRC 109515.</title>
        <authorList>
            <person name="Komaki H."/>
            <person name="Tamura T."/>
        </authorList>
    </citation>
    <scope>NUCLEOTIDE SEQUENCE</scope>
    <source>
        <strain evidence="1">NBRC 109515</strain>
    </source>
</reference>
<accession>A0A919RRN9</accession>
<dbReference type="GO" id="GO:0005737">
    <property type="term" value="C:cytoplasm"/>
    <property type="evidence" value="ECO:0007669"/>
    <property type="project" value="TreeGrafter"/>
</dbReference>
<dbReference type="Gene3D" id="3.30.1780.10">
    <property type="entry name" value="ornithine cyclodeaminase, domain 1"/>
    <property type="match status" value="1"/>
</dbReference>
<keyword evidence="2" id="KW-1185">Reference proteome</keyword>
<name>A0A919RRN9_9ACTN</name>
<proteinExistence type="predicted"/>
<dbReference type="SUPFAM" id="SSF51735">
    <property type="entry name" value="NAD(P)-binding Rossmann-fold domains"/>
    <property type="match status" value="1"/>
</dbReference>
<gene>
    <name evidence="1" type="ORF">Ssi02_75020</name>
</gene>
<evidence type="ECO:0000313" key="1">
    <source>
        <dbReference type="EMBL" id="GII97271.1"/>
    </source>
</evidence>
<dbReference type="RefSeq" id="WP_204032859.1">
    <property type="nucleotide sequence ID" value="NZ_BOOW01000057.1"/>
</dbReference>
<evidence type="ECO:0000313" key="2">
    <source>
        <dbReference type="Proteomes" id="UP000606172"/>
    </source>
</evidence>
<dbReference type="Pfam" id="PF02423">
    <property type="entry name" value="OCD_Mu_crystall"/>
    <property type="match status" value="1"/>
</dbReference>
<dbReference type="EMBL" id="BOOW01000057">
    <property type="protein sequence ID" value="GII97271.1"/>
    <property type="molecule type" value="Genomic_DNA"/>
</dbReference>
<organism evidence="1 2">
    <name type="scientific">Sinosporangium siamense</name>
    <dbReference type="NCBI Taxonomy" id="1367973"/>
    <lineage>
        <taxon>Bacteria</taxon>
        <taxon>Bacillati</taxon>
        <taxon>Actinomycetota</taxon>
        <taxon>Actinomycetes</taxon>
        <taxon>Streptosporangiales</taxon>
        <taxon>Streptosporangiaceae</taxon>
        <taxon>Sinosporangium</taxon>
    </lineage>
</organism>